<organism evidence="5 6">
    <name type="scientific">Natronolimnobius baerhuensis</name>
    <dbReference type="NCBI Taxonomy" id="253108"/>
    <lineage>
        <taxon>Archaea</taxon>
        <taxon>Methanobacteriati</taxon>
        <taxon>Methanobacteriota</taxon>
        <taxon>Stenosarchaea group</taxon>
        <taxon>Halobacteria</taxon>
        <taxon>Halobacteriales</taxon>
        <taxon>Natrialbaceae</taxon>
        <taxon>Natronolimnobius</taxon>
    </lineage>
</organism>
<dbReference type="InterPro" id="IPR039424">
    <property type="entry name" value="SBP_5"/>
</dbReference>
<evidence type="ECO:0000256" key="1">
    <source>
        <dbReference type="ARBA" id="ARBA00005695"/>
    </source>
</evidence>
<feature type="domain" description="Solute-binding protein family 5" evidence="4">
    <location>
        <begin position="112"/>
        <end position="499"/>
    </location>
</feature>
<evidence type="ECO:0000256" key="3">
    <source>
        <dbReference type="ARBA" id="ARBA00022729"/>
    </source>
</evidence>
<proteinExistence type="inferred from homology"/>
<gene>
    <name evidence="5" type="ORF">B2G88_03205</name>
</gene>
<dbReference type="AlphaFoldDB" id="A0A202EC75"/>
<dbReference type="InterPro" id="IPR000914">
    <property type="entry name" value="SBP_5_dom"/>
</dbReference>
<dbReference type="GO" id="GO:0015833">
    <property type="term" value="P:peptide transport"/>
    <property type="evidence" value="ECO:0007669"/>
    <property type="project" value="TreeGrafter"/>
</dbReference>
<dbReference type="Gene3D" id="3.40.190.10">
    <property type="entry name" value="Periplasmic binding protein-like II"/>
    <property type="match status" value="1"/>
</dbReference>
<dbReference type="PANTHER" id="PTHR30290:SF9">
    <property type="entry name" value="OLIGOPEPTIDE-BINDING PROTEIN APPA"/>
    <property type="match status" value="1"/>
</dbReference>
<evidence type="ECO:0000256" key="2">
    <source>
        <dbReference type="ARBA" id="ARBA00022448"/>
    </source>
</evidence>
<dbReference type="GO" id="GO:1904680">
    <property type="term" value="F:peptide transmembrane transporter activity"/>
    <property type="evidence" value="ECO:0007669"/>
    <property type="project" value="TreeGrafter"/>
</dbReference>
<dbReference type="Gene3D" id="3.10.105.10">
    <property type="entry name" value="Dipeptide-binding Protein, Domain 3"/>
    <property type="match status" value="1"/>
</dbReference>
<reference evidence="5 6" key="1">
    <citation type="submission" date="2017-02" db="EMBL/GenBank/DDBJ databases">
        <title>Natronthermophilus aegyptiacus gen. nov.,sp. nov., an aerobic, extremely halophilic alkalithermophilic archaeon isolated from the athalassohaline Wadi An Natrun, Egypt.</title>
        <authorList>
            <person name="Zhao B."/>
        </authorList>
    </citation>
    <scope>NUCLEOTIDE SEQUENCE [LARGE SCALE GENOMIC DNA]</scope>
    <source>
        <strain evidence="5 6">CGMCC 1.3597</strain>
    </source>
</reference>
<keyword evidence="6" id="KW-1185">Reference proteome</keyword>
<evidence type="ECO:0000313" key="5">
    <source>
        <dbReference type="EMBL" id="OVE85835.1"/>
    </source>
</evidence>
<accession>A0A202EC75</accession>
<dbReference type="EMBL" id="MWPH01000001">
    <property type="protein sequence ID" value="OVE85835.1"/>
    <property type="molecule type" value="Genomic_DNA"/>
</dbReference>
<sequence length="627" mass="70811">MNTWSMPTNSNDWPSAITRRTALKAGVAGGVAALAGCATDEGNGNGDVAGDRDPVDERVERQFTKSLHRGTYGMDNASWNPYDPSNEMANFDPPGLIYDPLLVHYHSHDTFQGVIADNWEDEGDSLLLELSDEWTWHNGDPVTTADIATDMDIRFRISDITSPDSPASTYIEDYEIVDDYAIRYHLRDEFTMESVLANELADDLIIINEDVGSPSFGEWRDDLMDVDADSDDATQLVSDFQEWSPEIDDVVGNGPFELEEVTDTSFVGTVYDDHPNADNIYFTEYVIEHHEDQVLAFMEESVDAIGLNLPESPDVMEQLPAHHEINRDYDHLWSILFNFGDYGWSDSPASDPTNQPITADENVRKAIACALDREQIWASVPQEYELYELPPTFLNQTAVDEGLVDIDGYDNYDVDLERATQLMEDAGYELDDGTWYDDDGEPAELELLAQSGTSVQVDALDSIQYQLNEFGFDANLNAVDEATYGESRFNGDHDLLFDNHPVFSIMGLTFVDFVWEWFSQLNHADYENEEWDVPDEIGNPDASGTMSLNVMDEIEQLHLTGEDEYLERLTWWYNQSLPMYGCVIAGDYGAIRSDEWHVDGPDELLDNRVGEFNLTKIPDGELIPYEE</sequence>
<evidence type="ECO:0000313" key="6">
    <source>
        <dbReference type="Proteomes" id="UP000196084"/>
    </source>
</evidence>
<dbReference type="Pfam" id="PF00496">
    <property type="entry name" value="SBP_bac_5"/>
    <property type="match status" value="1"/>
</dbReference>
<dbReference type="PANTHER" id="PTHR30290">
    <property type="entry name" value="PERIPLASMIC BINDING COMPONENT OF ABC TRANSPORTER"/>
    <property type="match status" value="1"/>
</dbReference>
<keyword evidence="3" id="KW-0732">Signal</keyword>
<evidence type="ECO:0000259" key="4">
    <source>
        <dbReference type="Pfam" id="PF00496"/>
    </source>
</evidence>
<dbReference type="Proteomes" id="UP000196084">
    <property type="component" value="Unassembled WGS sequence"/>
</dbReference>
<dbReference type="SUPFAM" id="SSF53850">
    <property type="entry name" value="Periplasmic binding protein-like II"/>
    <property type="match status" value="1"/>
</dbReference>
<keyword evidence="2" id="KW-0813">Transport</keyword>
<name>A0A202EC75_9EURY</name>
<comment type="caution">
    <text evidence="5">The sequence shown here is derived from an EMBL/GenBank/DDBJ whole genome shotgun (WGS) entry which is preliminary data.</text>
</comment>
<comment type="similarity">
    <text evidence="1">Belongs to the bacterial solute-binding protein 5 family.</text>
</comment>
<protein>
    <submittedName>
        <fullName evidence="5">ABC transporter substrate-binding protein</fullName>
    </submittedName>
</protein>